<feature type="transmembrane region" description="Helical" evidence="12">
    <location>
        <begin position="251"/>
        <end position="272"/>
    </location>
</feature>
<dbReference type="OrthoDB" id="257992at2759"/>
<feature type="transmembrane region" description="Helical" evidence="12">
    <location>
        <begin position="189"/>
        <end position="213"/>
    </location>
</feature>
<evidence type="ECO:0000256" key="5">
    <source>
        <dbReference type="ARBA" id="ARBA00022826"/>
    </source>
</evidence>
<dbReference type="Pfam" id="PF07885">
    <property type="entry name" value="Ion_trans_2"/>
    <property type="match status" value="1"/>
</dbReference>
<keyword evidence="3" id="KW-0633">Potassium transport</keyword>
<dbReference type="Pfam" id="PF21014">
    <property type="entry name" value="Slowpoke_C"/>
    <property type="match status" value="1"/>
</dbReference>
<keyword evidence="17" id="KW-1185">Reference proteome</keyword>
<reference evidence="16" key="1">
    <citation type="submission" date="2019-11" db="EMBL/GenBank/DDBJ databases">
        <title>Leishmania tarentolae CDS.</title>
        <authorList>
            <person name="Goto Y."/>
            <person name="Yamagishi J."/>
        </authorList>
    </citation>
    <scope>NUCLEOTIDE SEQUENCE [LARGE SCALE GENOMIC DNA]</scope>
    <source>
        <strain evidence="16">Parrot Tar II</strain>
    </source>
</reference>
<dbReference type="FunFam" id="1.10.287.70:FF:000223">
    <property type="entry name" value="Ion channel/Calcium-activated BK potassium channel alpha subunit, putative"/>
    <property type="match status" value="1"/>
</dbReference>
<feature type="transmembrane region" description="Helical" evidence="12">
    <location>
        <begin position="284"/>
        <end position="302"/>
    </location>
</feature>
<keyword evidence="5" id="KW-0631">Potassium channel</keyword>
<dbReference type="Gene3D" id="1.10.287.70">
    <property type="match status" value="1"/>
</dbReference>
<keyword evidence="8" id="KW-0406">Ion transport</keyword>
<feature type="transmembrane region" description="Helical" evidence="12">
    <location>
        <begin position="495"/>
        <end position="513"/>
    </location>
</feature>
<dbReference type="PANTHER" id="PTHR10027">
    <property type="entry name" value="CALCIUM-ACTIVATED POTASSIUM CHANNEL ALPHA CHAIN"/>
    <property type="match status" value="1"/>
</dbReference>
<feature type="transmembrane region" description="Helical" evidence="12">
    <location>
        <begin position="162"/>
        <end position="182"/>
    </location>
</feature>
<feature type="domain" description="Potassium channel" evidence="14">
    <location>
        <begin position="262"/>
        <end position="336"/>
    </location>
</feature>
<dbReference type="SUPFAM" id="SSF81324">
    <property type="entry name" value="Voltage-gated potassium channels"/>
    <property type="match status" value="1"/>
</dbReference>
<dbReference type="Proteomes" id="UP000419144">
    <property type="component" value="Unassembled WGS sequence"/>
</dbReference>
<evidence type="ECO:0000256" key="6">
    <source>
        <dbReference type="ARBA" id="ARBA00022958"/>
    </source>
</evidence>
<keyword evidence="7 12" id="KW-1133">Transmembrane helix</keyword>
<evidence type="ECO:0000259" key="14">
    <source>
        <dbReference type="Pfam" id="PF07885"/>
    </source>
</evidence>
<dbReference type="EMBL" id="BLBS01000025">
    <property type="protein sequence ID" value="GET88066.1"/>
    <property type="molecule type" value="Genomic_DNA"/>
</dbReference>
<comment type="caution">
    <text evidence="16">The sequence shown here is derived from an EMBL/GenBank/DDBJ whole genome shotgun (WGS) entry which is preliminary data.</text>
</comment>
<evidence type="ECO:0000256" key="1">
    <source>
        <dbReference type="ARBA" id="ARBA00004141"/>
    </source>
</evidence>
<organism evidence="16 17">
    <name type="scientific">Leishmania tarentolae</name>
    <name type="common">Sauroleishmania tarentolae</name>
    <dbReference type="NCBI Taxonomy" id="5689"/>
    <lineage>
        <taxon>Eukaryota</taxon>
        <taxon>Discoba</taxon>
        <taxon>Euglenozoa</taxon>
        <taxon>Kinetoplastea</taxon>
        <taxon>Metakinetoplastina</taxon>
        <taxon>Trypanosomatida</taxon>
        <taxon>Trypanosomatidae</taxon>
        <taxon>Leishmaniinae</taxon>
        <taxon>Leishmania</taxon>
        <taxon>lizard Leishmania</taxon>
    </lineage>
</organism>
<keyword evidence="6" id="KW-0630">Potassium</keyword>
<comment type="subcellular location">
    <subcellularLocation>
        <location evidence="1">Membrane</location>
        <topology evidence="1">Multi-pass membrane protein</topology>
    </subcellularLocation>
</comment>
<sequence length="1110" mass="127391">MPLKDDQVGSFPRYLSPTYPRKGPMEDAVDGDDSVHPIDLTISNCSRNQKLPPLKRYWHKRSARRSLPRPDERIELENTVQSNTGLPWSDAKVAHTRENDFTYISGPKYFFQQFVRQYPIAAFFVWAFLFMVELSMVVLYIVQSTVSQNVTWVEYDTHERSGWFYTRSLLSFISLVQMFFAYSLSVMTITVVLITSIYQIIIFFVSIPTHLGWVSRLYVPYFMRCWPMRQYFLFILDSVALMMPRNRKLDLLRLAAGPLTLFICMVFSASGIFRIDQCFQGHHINMAVSIYFVIVTVSTVGFGDVVPLTPDGKAITIVMIFVFIAKMPTFIRVIRSTAKILKAYRSYTGRKNHFIVYGHVNREEVISILDEVFCLYPMKSVCFCSKEFAPDVLSIGRHPTYRLRSTFLIVDTLNSSALRRMKVQEASAVIIFPIREGYSSRVDDDVMLAAIIFERFAPKVPQYVWLRYGLHAKLLKGHRSCVIDEHMKKNLMASALLLPGIVPFLVNLVRTAWAEGKEPADLWTEKGIDQWKSQYEYSRRNVISTCPVPLRFVGATFEQVVASFKYRDVLIVSVEDNASKVMRFELTYRLEENDVLMAVYERTRNSLSRALEEFSSHGPLNEAARETYGARFRQDLDKGELLHENMNASFVFYPYKSSTSLCDMVPLQSTVAADGNAPDREADEADHPLEGDVVPVEKVRRALMNISDVVRAPCGIPLASLQLHRKTTSHLWYLIQRNQSLLLDSSLPAKDREESLHSVTEQINATLLKAADAYLSAITEQERQATEAKHEDEVFLFIDQTSSILRKTTTSVYEDVISQTIAQYELYVMMQCICAVHERSRLTLLTLRKYPPQFLRSWKEIFGTPLRCIRGQGSLDAHLNYALTAETDVTKVRGILLYCSQMGPRDFGDVPICSVENSVRDLLDWNEQTRSAPTGAREQNIVVELQSFLFSIKVSPFHNDAVWRARGERNFQETLAFMMGRFFASNMLVTILIHSHRDSRIVKFFEMALNLTCTAEMFDKAVWTNRTEQSQTLFKLCGNQSLQFETFGDAFQFLLSKRQCVAIGVFRLFPASEMLSGMPRYFVTNPPMCMPLLMEDIIYCLDGSLNMMRI</sequence>
<evidence type="ECO:0000259" key="13">
    <source>
        <dbReference type="Pfam" id="PF03493"/>
    </source>
</evidence>
<gene>
    <name evidence="16" type="ORF">LtaPh_2001000</name>
</gene>
<evidence type="ECO:0000313" key="16">
    <source>
        <dbReference type="EMBL" id="GET88066.1"/>
    </source>
</evidence>
<dbReference type="VEuPathDB" id="TriTrypDB:LtaPh_2001000"/>
<dbReference type="InterPro" id="IPR048735">
    <property type="entry name" value="Slowpoke-like_C"/>
</dbReference>
<dbReference type="InterPro" id="IPR003929">
    <property type="entry name" value="K_chnl_BK_asu"/>
</dbReference>
<feature type="transmembrane region" description="Helical" evidence="12">
    <location>
        <begin position="118"/>
        <end position="142"/>
    </location>
</feature>
<dbReference type="GO" id="GO:0005267">
    <property type="term" value="F:potassium channel activity"/>
    <property type="evidence" value="ECO:0007669"/>
    <property type="project" value="UniProtKB-KW"/>
</dbReference>
<proteinExistence type="predicted"/>
<evidence type="ECO:0000256" key="3">
    <source>
        <dbReference type="ARBA" id="ARBA00022538"/>
    </source>
</evidence>
<feature type="domain" description="Calcium-activated potassium channel BK alpha subunit" evidence="13">
    <location>
        <begin position="480"/>
        <end position="572"/>
    </location>
</feature>
<evidence type="ECO:0000256" key="7">
    <source>
        <dbReference type="ARBA" id="ARBA00022989"/>
    </source>
</evidence>
<evidence type="ECO:0000256" key="8">
    <source>
        <dbReference type="ARBA" id="ARBA00023065"/>
    </source>
</evidence>
<dbReference type="Pfam" id="PF03493">
    <property type="entry name" value="BK_channel_a"/>
    <property type="match status" value="1"/>
</dbReference>
<keyword evidence="10" id="KW-0407">Ion channel</keyword>
<protein>
    <recommendedName>
        <fullName evidence="18">Calcium/potassium channel (CAKC)</fullName>
    </recommendedName>
</protein>
<dbReference type="InterPro" id="IPR047871">
    <property type="entry name" value="K_chnl_Slo-like"/>
</dbReference>
<evidence type="ECO:0000256" key="12">
    <source>
        <dbReference type="SAM" id="Phobius"/>
    </source>
</evidence>
<dbReference type="PANTHER" id="PTHR10027:SF10">
    <property type="entry name" value="SLOWPOKE 2, ISOFORM D"/>
    <property type="match status" value="1"/>
</dbReference>
<evidence type="ECO:0000259" key="15">
    <source>
        <dbReference type="Pfam" id="PF21014"/>
    </source>
</evidence>
<dbReference type="AlphaFoldDB" id="A0A640KEE1"/>
<feature type="region of interest" description="Disordered" evidence="11">
    <location>
        <begin position="1"/>
        <end position="27"/>
    </location>
</feature>
<keyword evidence="4 12" id="KW-0812">Transmembrane</keyword>
<evidence type="ECO:0000256" key="11">
    <source>
        <dbReference type="SAM" id="MobiDB-lite"/>
    </source>
</evidence>
<dbReference type="InterPro" id="IPR013099">
    <property type="entry name" value="K_chnl_dom"/>
</dbReference>
<dbReference type="GO" id="GO:0016020">
    <property type="term" value="C:membrane"/>
    <property type="evidence" value="ECO:0007669"/>
    <property type="project" value="UniProtKB-SubCell"/>
</dbReference>
<evidence type="ECO:0000256" key="2">
    <source>
        <dbReference type="ARBA" id="ARBA00022448"/>
    </source>
</evidence>
<keyword evidence="2" id="KW-0813">Transport</keyword>
<evidence type="ECO:0000256" key="4">
    <source>
        <dbReference type="ARBA" id="ARBA00022692"/>
    </source>
</evidence>
<feature type="transmembrane region" description="Helical" evidence="12">
    <location>
        <begin position="314"/>
        <end position="334"/>
    </location>
</feature>
<evidence type="ECO:0008006" key="18">
    <source>
        <dbReference type="Google" id="ProtNLM"/>
    </source>
</evidence>
<feature type="domain" description="Ca2+-activated K+ channel Slowpoke-like C-terminal" evidence="15">
    <location>
        <begin position="1043"/>
        <end position="1101"/>
    </location>
</feature>
<keyword evidence="9 12" id="KW-0472">Membrane</keyword>
<evidence type="ECO:0000256" key="9">
    <source>
        <dbReference type="ARBA" id="ARBA00023136"/>
    </source>
</evidence>
<accession>A0A640KEE1</accession>
<name>A0A640KEE1_LEITA</name>
<evidence type="ECO:0000313" key="17">
    <source>
        <dbReference type="Proteomes" id="UP000419144"/>
    </source>
</evidence>
<evidence type="ECO:0000256" key="10">
    <source>
        <dbReference type="ARBA" id="ARBA00023303"/>
    </source>
</evidence>